<dbReference type="PROSITE" id="PS50850">
    <property type="entry name" value="MFS"/>
    <property type="match status" value="1"/>
</dbReference>
<feature type="transmembrane region" description="Helical" evidence="9">
    <location>
        <begin position="23"/>
        <end position="43"/>
    </location>
</feature>
<evidence type="ECO:0000313" key="11">
    <source>
        <dbReference type="EMBL" id="OPC82555.1"/>
    </source>
</evidence>
<dbReference type="Gene3D" id="1.20.1720.10">
    <property type="entry name" value="Multidrug resistance protein D"/>
    <property type="match status" value="1"/>
</dbReference>
<feature type="transmembrane region" description="Helical" evidence="9">
    <location>
        <begin position="242"/>
        <end position="258"/>
    </location>
</feature>
<evidence type="ECO:0000313" key="12">
    <source>
        <dbReference type="Proteomes" id="UP000190037"/>
    </source>
</evidence>
<feature type="compositionally biased region" description="Gly residues" evidence="8">
    <location>
        <begin position="515"/>
        <end position="528"/>
    </location>
</feature>
<feature type="transmembrane region" description="Helical" evidence="9">
    <location>
        <begin position="311"/>
        <end position="331"/>
    </location>
</feature>
<feature type="transmembrane region" description="Helical" evidence="9">
    <location>
        <begin position="415"/>
        <end position="433"/>
    </location>
</feature>
<feature type="transmembrane region" description="Helical" evidence="9">
    <location>
        <begin position="91"/>
        <end position="110"/>
    </location>
</feature>
<feature type="transmembrane region" description="Helical" evidence="9">
    <location>
        <begin position="176"/>
        <end position="200"/>
    </location>
</feature>
<keyword evidence="5 9" id="KW-1133">Transmembrane helix</keyword>
<evidence type="ECO:0000256" key="6">
    <source>
        <dbReference type="ARBA" id="ARBA00023136"/>
    </source>
</evidence>
<dbReference type="Proteomes" id="UP000190037">
    <property type="component" value="Unassembled WGS sequence"/>
</dbReference>
<evidence type="ECO:0000256" key="7">
    <source>
        <dbReference type="ARBA" id="ARBA00023251"/>
    </source>
</evidence>
<feature type="transmembrane region" description="Helical" evidence="9">
    <location>
        <begin position="212"/>
        <end position="230"/>
    </location>
</feature>
<dbReference type="Gene3D" id="1.20.1250.20">
    <property type="entry name" value="MFS general substrate transporter like domains"/>
    <property type="match status" value="1"/>
</dbReference>
<feature type="transmembrane region" description="Helical" evidence="9">
    <location>
        <begin position="149"/>
        <end position="170"/>
    </location>
</feature>
<evidence type="ECO:0000256" key="1">
    <source>
        <dbReference type="ARBA" id="ARBA00004651"/>
    </source>
</evidence>
<reference evidence="11 12" key="1">
    <citation type="submission" date="2017-03" db="EMBL/GenBank/DDBJ databases">
        <title>Draft genome sequence of Streptomyces scabrisporus NF3, endophyte isolated from Amphipterygium adstringens.</title>
        <authorList>
            <person name="Vazquez M."/>
            <person name="Ceapa C.D."/>
            <person name="Rodriguez Luna D."/>
            <person name="Sanchez Esquivel S."/>
        </authorList>
    </citation>
    <scope>NUCLEOTIDE SEQUENCE [LARGE SCALE GENOMIC DNA]</scope>
    <source>
        <strain evidence="11 12">NF3</strain>
    </source>
</reference>
<evidence type="ECO:0000256" key="4">
    <source>
        <dbReference type="ARBA" id="ARBA00022692"/>
    </source>
</evidence>
<dbReference type="InterPro" id="IPR004638">
    <property type="entry name" value="EmrB-like"/>
</dbReference>
<dbReference type="InterPro" id="IPR036259">
    <property type="entry name" value="MFS_trans_sf"/>
</dbReference>
<dbReference type="STRING" id="159449.B4N89_17870"/>
<proteinExistence type="predicted"/>
<dbReference type="InterPro" id="IPR020846">
    <property type="entry name" value="MFS_dom"/>
</dbReference>
<dbReference type="GO" id="GO:0022857">
    <property type="term" value="F:transmembrane transporter activity"/>
    <property type="evidence" value="ECO:0007669"/>
    <property type="project" value="InterPro"/>
</dbReference>
<dbReference type="RefSeq" id="WP_078976823.1">
    <property type="nucleotide sequence ID" value="NZ_MWQN01000001.1"/>
</dbReference>
<keyword evidence="6 9" id="KW-0472">Membrane</keyword>
<evidence type="ECO:0000256" key="2">
    <source>
        <dbReference type="ARBA" id="ARBA00022448"/>
    </source>
</evidence>
<dbReference type="OrthoDB" id="9781469at2"/>
<sequence length="540" mass="55297">MEATTDEPSRTSEAEGPPDPRRWWALGALVVGLLVVGLDTTIINVAMPTMSDRLGASTGDLQWIADSYIVVFAALMLPAGLIGDRYGRRRFLLVGLAVFGVGSMVGALVGSVEGVIAARALMGVGGAFIMPLSLSILPSLFPAAERGRAISIWAASTALGIPLGPILGGLLLEHFWWGSVFLINIPMVGLALLVCGFLLPVSRSADAPRVDVAVTVLVTAALTTLIFAVIEAPEWGWGDARVLTLFGAAALLATSVAVRESRARQPMIDFGLFRDRNFLWATISALVPSFAMSGVLFLVPQRFQGVDGSSALGTGLRLLPLLGGLFVTALASDRVAPRFGYKVVIPSGMFLLGCGLLLGATGSADDGYGWTACWLVSTGMGLGLSLVPAMDAVMAGVAPERAGMGSALVQTLRQVAGALGVAILGSVLASAYVDRIDTGGRSEPVADTARESIGGAAKVAGHGADPALLDSARDAFVHGMNSSLLICGVTTLVLAAAVAVFLPRRAATTPAPTDGAGGPGGDGAGGPGESDHDREGVLHP</sequence>
<gene>
    <name evidence="11" type="ORF">B4N89_17870</name>
</gene>
<protein>
    <submittedName>
        <fullName evidence="11">MFS transporter</fullName>
    </submittedName>
</protein>
<evidence type="ECO:0000256" key="8">
    <source>
        <dbReference type="SAM" id="MobiDB-lite"/>
    </source>
</evidence>
<dbReference type="InterPro" id="IPR011701">
    <property type="entry name" value="MFS"/>
</dbReference>
<keyword evidence="12" id="KW-1185">Reference proteome</keyword>
<dbReference type="PANTHER" id="PTHR42718:SF42">
    <property type="entry name" value="EXPORT PROTEIN"/>
    <property type="match status" value="1"/>
</dbReference>
<accession>A0A1T3P0S2</accession>
<dbReference type="SUPFAM" id="SSF103473">
    <property type="entry name" value="MFS general substrate transporter"/>
    <property type="match status" value="1"/>
</dbReference>
<feature type="transmembrane region" description="Helical" evidence="9">
    <location>
        <begin position="116"/>
        <end position="137"/>
    </location>
</feature>
<evidence type="ECO:0000256" key="9">
    <source>
        <dbReference type="SAM" id="Phobius"/>
    </source>
</evidence>
<feature type="region of interest" description="Disordered" evidence="8">
    <location>
        <begin position="508"/>
        <end position="540"/>
    </location>
</feature>
<keyword evidence="7" id="KW-0046">Antibiotic resistance</keyword>
<dbReference type="GO" id="GO:0046677">
    <property type="term" value="P:response to antibiotic"/>
    <property type="evidence" value="ECO:0007669"/>
    <property type="project" value="UniProtKB-KW"/>
</dbReference>
<dbReference type="AlphaFoldDB" id="A0A1T3P0S2"/>
<comment type="caution">
    <text evidence="11">The sequence shown here is derived from an EMBL/GenBank/DDBJ whole genome shotgun (WGS) entry which is preliminary data.</text>
</comment>
<dbReference type="CDD" id="cd17321">
    <property type="entry name" value="MFS_MMR_MDR_like"/>
    <property type="match status" value="1"/>
</dbReference>
<evidence type="ECO:0000256" key="5">
    <source>
        <dbReference type="ARBA" id="ARBA00022989"/>
    </source>
</evidence>
<evidence type="ECO:0000259" key="10">
    <source>
        <dbReference type="PROSITE" id="PS50850"/>
    </source>
</evidence>
<keyword evidence="3" id="KW-1003">Cell membrane</keyword>
<dbReference type="NCBIfam" id="TIGR00711">
    <property type="entry name" value="efflux_EmrB"/>
    <property type="match status" value="1"/>
</dbReference>
<name>A0A1T3P0S2_9ACTN</name>
<feature type="compositionally biased region" description="Basic and acidic residues" evidence="8">
    <location>
        <begin position="529"/>
        <end position="540"/>
    </location>
</feature>
<feature type="transmembrane region" description="Helical" evidence="9">
    <location>
        <begin position="368"/>
        <end position="394"/>
    </location>
</feature>
<dbReference type="GO" id="GO:0005886">
    <property type="term" value="C:plasma membrane"/>
    <property type="evidence" value="ECO:0007669"/>
    <property type="project" value="UniProtKB-SubCell"/>
</dbReference>
<dbReference type="EMBL" id="MWQN01000001">
    <property type="protein sequence ID" value="OPC82555.1"/>
    <property type="molecule type" value="Genomic_DNA"/>
</dbReference>
<keyword evidence="4 9" id="KW-0812">Transmembrane</keyword>
<feature type="transmembrane region" description="Helical" evidence="9">
    <location>
        <begin position="278"/>
        <end position="299"/>
    </location>
</feature>
<feature type="transmembrane region" description="Helical" evidence="9">
    <location>
        <begin position="483"/>
        <end position="502"/>
    </location>
</feature>
<dbReference type="PANTHER" id="PTHR42718">
    <property type="entry name" value="MAJOR FACILITATOR SUPERFAMILY MULTIDRUG TRANSPORTER MFSC"/>
    <property type="match status" value="1"/>
</dbReference>
<dbReference type="Pfam" id="PF07690">
    <property type="entry name" value="MFS_1"/>
    <property type="match status" value="1"/>
</dbReference>
<feature type="transmembrane region" description="Helical" evidence="9">
    <location>
        <begin position="343"/>
        <end position="362"/>
    </location>
</feature>
<evidence type="ECO:0000256" key="3">
    <source>
        <dbReference type="ARBA" id="ARBA00022475"/>
    </source>
</evidence>
<feature type="transmembrane region" description="Helical" evidence="9">
    <location>
        <begin position="63"/>
        <end position="82"/>
    </location>
</feature>
<dbReference type="PRINTS" id="PR01036">
    <property type="entry name" value="TCRTETB"/>
</dbReference>
<feature type="domain" description="Major facilitator superfamily (MFS) profile" evidence="10">
    <location>
        <begin position="25"/>
        <end position="506"/>
    </location>
</feature>
<comment type="subcellular location">
    <subcellularLocation>
        <location evidence="1">Cell membrane</location>
        <topology evidence="1">Multi-pass membrane protein</topology>
    </subcellularLocation>
</comment>
<organism evidence="11 12">
    <name type="scientific">Embleya scabrispora</name>
    <dbReference type="NCBI Taxonomy" id="159449"/>
    <lineage>
        <taxon>Bacteria</taxon>
        <taxon>Bacillati</taxon>
        <taxon>Actinomycetota</taxon>
        <taxon>Actinomycetes</taxon>
        <taxon>Kitasatosporales</taxon>
        <taxon>Streptomycetaceae</taxon>
        <taxon>Embleya</taxon>
    </lineage>
</organism>
<keyword evidence="2" id="KW-0813">Transport</keyword>